<dbReference type="GO" id="GO:0070403">
    <property type="term" value="F:NAD+ binding"/>
    <property type="evidence" value="ECO:0007669"/>
    <property type="project" value="InterPro"/>
</dbReference>
<evidence type="ECO:0000256" key="4">
    <source>
        <dbReference type="PIRSR" id="PIRSR000105-1"/>
    </source>
</evidence>
<dbReference type="Proteomes" id="UP000186795">
    <property type="component" value="Unassembled WGS sequence"/>
</dbReference>
<dbReference type="AlphaFoldDB" id="A0A1N7MDW3"/>
<accession>A0A1N7MDW3</accession>
<dbReference type="Pfam" id="PF02737">
    <property type="entry name" value="3HCDH_N"/>
    <property type="match status" value="1"/>
</dbReference>
<dbReference type="PANTHER" id="PTHR48075">
    <property type="entry name" value="3-HYDROXYACYL-COA DEHYDROGENASE FAMILY PROTEIN"/>
    <property type="match status" value="1"/>
</dbReference>
<dbReference type="PIRSF" id="PIRSF000105">
    <property type="entry name" value="HCDH"/>
    <property type="match status" value="1"/>
</dbReference>
<reference evidence="9" key="1">
    <citation type="submission" date="2017-01" db="EMBL/GenBank/DDBJ databases">
        <authorList>
            <person name="Varghese N."/>
            <person name="Submissions S."/>
        </authorList>
    </citation>
    <scope>NUCLEOTIDE SEQUENCE [LARGE SCALE GENOMIC DNA]</scope>
    <source>
        <strain evidence="9">DSM 45196</strain>
    </source>
</reference>
<feature type="binding site" evidence="5">
    <location>
        <position position="98"/>
    </location>
    <ligand>
        <name>NAD(+)</name>
        <dbReference type="ChEBI" id="CHEBI:57540"/>
    </ligand>
</feature>
<feature type="binding site" evidence="5">
    <location>
        <position position="34"/>
    </location>
    <ligand>
        <name>NAD(+)</name>
        <dbReference type="ChEBI" id="CHEBI:57540"/>
    </ligand>
</feature>
<dbReference type="GO" id="GO:0006635">
    <property type="term" value="P:fatty acid beta-oxidation"/>
    <property type="evidence" value="ECO:0007669"/>
    <property type="project" value="TreeGrafter"/>
</dbReference>
<dbReference type="Pfam" id="PF00725">
    <property type="entry name" value="3HCDH"/>
    <property type="match status" value="1"/>
</dbReference>
<dbReference type="InterPro" id="IPR006176">
    <property type="entry name" value="3-OHacyl-CoA_DH_NAD-bd"/>
</dbReference>
<dbReference type="InterPro" id="IPR036291">
    <property type="entry name" value="NAD(P)-bd_dom_sf"/>
</dbReference>
<feature type="binding site" evidence="5">
    <location>
        <position position="144"/>
    </location>
    <ligand>
        <name>NAD(+)</name>
        <dbReference type="ChEBI" id="CHEBI:57540"/>
    </ligand>
</feature>
<name>A0A1N7MDW3_9BACL</name>
<evidence type="ECO:0000313" key="8">
    <source>
        <dbReference type="EMBL" id="SIS84247.1"/>
    </source>
</evidence>
<dbReference type="OrthoDB" id="9771883at2"/>
<dbReference type="InterPro" id="IPR022694">
    <property type="entry name" value="3-OHacyl-CoA_DH"/>
</dbReference>
<feature type="domain" description="3-hydroxyacyl-CoA dehydrogenase NAD binding" evidence="7">
    <location>
        <begin position="8"/>
        <end position="185"/>
    </location>
</feature>
<keyword evidence="5" id="KW-0520">NAD</keyword>
<feature type="binding site" evidence="5">
    <location>
        <position position="275"/>
    </location>
    <ligand>
        <name>NAD(+)</name>
        <dbReference type="ChEBI" id="CHEBI:57540"/>
    </ligand>
</feature>
<evidence type="ECO:0000256" key="3">
    <source>
        <dbReference type="ARBA" id="ARBA00023002"/>
    </source>
</evidence>
<comment type="pathway">
    <text evidence="1">Lipid metabolism; butanoate metabolism.</text>
</comment>
<protein>
    <submittedName>
        <fullName evidence="8">3-hydroxybutyryl-CoA dehydrogenase</fullName>
    </submittedName>
</protein>
<proteinExistence type="inferred from homology"/>
<keyword evidence="9" id="KW-1185">Reference proteome</keyword>
<dbReference type="GO" id="GO:0008691">
    <property type="term" value="F:3-hydroxybutyryl-CoA dehydrogenase activity"/>
    <property type="evidence" value="ECO:0007669"/>
    <property type="project" value="TreeGrafter"/>
</dbReference>
<feature type="binding site" evidence="5">
    <location>
        <begin position="11"/>
        <end position="16"/>
    </location>
    <ligand>
        <name>NAD(+)</name>
        <dbReference type="ChEBI" id="CHEBI:57540"/>
    </ligand>
</feature>
<evidence type="ECO:0000256" key="1">
    <source>
        <dbReference type="ARBA" id="ARBA00005086"/>
    </source>
</evidence>
<dbReference type="FunFam" id="3.40.50.720:FF:000009">
    <property type="entry name" value="Fatty oxidation complex, alpha subunit"/>
    <property type="match status" value="1"/>
</dbReference>
<evidence type="ECO:0000256" key="5">
    <source>
        <dbReference type="PIRSR" id="PIRSR000105-2"/>
    </source>
</evidence>
<feature type="domain" description="3-hydroxyacyl-CoA dehydrogenase C-terminal" evidence="6">
    <location>
        <begin position="187"/>
        <end position="283"/>
    </location>
</feature>
<evidence type="ECO:0000259" key="6">
    <source>
        <dbReference type="Pfam" id="PF00725"/>
    </source>
</evidence>
<dbReference type="SUPFAM" id="SSF51735">
    <property type="entry name" value="NAD(P)-binding Rossmann-fold domains"/>
    <property type="match status" value="1"/>
</dbReference>
<feature type="binding site" evidence="5">
    <location>
        <position position="120"/>
    </location>
    <ligand>
        <name>NAD(+)</name>
        <dbReference type="ChEBI" id="CHEBI:57540"/>
    </ligand>
</feature>
<gene>
    <name evidence="8" type="ORF">SAMN05421790_10629</name>
</gene>
<dbReference type="PANTHER" id="PTHR48075:SF5">
    <property type="entry name" value="3-HYDROXYBUTYRYL-COA DEHYDROGENASE"/>
    <property type="match status" value="1"/>
</dbReference>
<evidence type="ECO:0000259" key="7">
    <source>
        <dbReference type="Pfam" id="PF02737"/>
    </source>
</evidence>
<evidence type="ECO:0000313" key="9">
    <source>
        <dbReference type="Proteomes" id="UP000186795"/>
    </source>
</evidence>
<comment type="similarity">
    <text evidence="2">Belongs to the 3-hydroxyacyl-CoA dehydrogenase family.</text>
</comment>
<feature type="site" description="Important for catalytic activity" evidence="4">
    <location>
        <position position="141"/>
    </location>
</feature>
<feature type="binding site" evidence="5">
    <location>
        <position position="93"/>
    </location>
    <ligand>
        <name>NAD(+)</name>
        <dbReference type="ChEBI" id="CHEBI:57540"/>
    </ligand>
</feature>
<dbReference type="InterPro" id="IPR006108">
    <property type="entry name" value="3HC_DH_C"/>
</dbReference>
<dbReference type="EMBL" id="FTOD01000006">
    <property type="protein sequence ID" value="SIS84247.1"/>
    <property type="molecule type" value="Genomic_DNA"/>
</dbReference>
<organism evidence="8 9">
    <name type="scientific">Kroppenstedtia eburnea</name>
    <dbReference type="NCBI Taxonomy" id="714067"/>
    <lineage>
        <taxon>Bacteria</taxon>
        <taxon>Bacillati</taxon>
        <taxon>Bacillota</taxon>
        <taxon>Bacilli</taxon>
        <taxon>Bacillales</taxon>
        <taxon>Thermoactinomycetaceae</taxon>
        <taxon>Kroppenstedtia</taxon>
    </lineage>
</organism>
<sequence length="285" mass="31442">MKERPVTAVLGAGTMGAGIAQVLASAGYPVHLWDIGEQPLARGVDGILKRLNRQVEKGRLSQEEADGTFARVRTTSRLEELASADWVIEAVVERLQVKRELFTRLEAVTGEEAVLATNTSSLSVTSIASALRRPERMLGLHFFNPAPAMPLVEVVKGMRTAPEAVEGAVRFVRSLGKHPVQVKDTPGFLVNRVARPFHLEAYRMVGDGVAEKEQLDRILRSAGFKMGPFELQDLIGIDINYAASVSVYEGFFHEPRHRPHPEQRMMMESGSLGRKVGRGHYTYDG</sequence>
<dbReference type="Gene3D" id="1.10.1040.50">
    <property type="match status" value="1"/>
</dbReference>
<dbReference type="InterPro" id="IPR008927">
    <property type="entry name" value="6-PGluconate_DH-like_C_sf"/>
</dbReference>
<evidence type="ECO:0000256" key="2">
    <source>
        <dbReference type="ARBA" id="ARBA00009463"/>
    </source>
</evidence>
<dbReference type="RefSeq" id="WP_076524967.1">
    <property type="nucleotide sequence ID" value="NZ_CP048103.1"/>
</dbReference>
<dbReference type="SUPFAM" id="SSF48179">
    <property type="entry name" value="6-phosphogluconate dehydrogenase C-terminal domain-like"/>
    <property type="match status" value="1"/>
</dbReference>
<dbReference type="Gene3D" id="3.40.50.720">
    <property type="entry name" value="NAD(P)-binding Rossmann-like Domain"/>
    <property type="match status" value="1"/>
</dbReference>
<keyword evidence="3" id="KW-0560">Oxidoreductase</keyword>